<proteinExistence type="predicted"/>
<reference evidence="1 2" key="1">
    <citation type="submission" date="2024-04" db="EMBL/GenBank/DDBJ databases">
        <authorList>
            <person name="Waldvogel A.-M."/>
            <person name="Schoenle A."/>
        </authorList>
    </citation>
    <scope>NUCLEOTIDE SEQUENCE [LARGE SCALE GENOMIC DNA]</scope>
</reference>
<name>A0AAV2JM19_KNICA</name>
<evidence type="ECO:0000313" key="2">
    <source>
        <dbReference type="Proteomes" id="UP001497482"/>
    </source>
</evidence>
<gene>
    <name evidence="1" type="ORF">KC01_LOCUS9791</name>
</gene>
<organism evidence="1 2">
    <name type="scientific">Knipowitschia caucasica</name>
    <name type="common">Caucasian dwarf goby</name>
    <name type="synonym">Pomatoschistus caucasicus</name>
    <dbReference type="NCBI Taxonomy" id="637954"/>
    <lineage>
        <taxon>Eukaryota</taxon>
        <taxon>Metazoa</taxon>
        <taxon>Chordata</taxon>
        <taxon>Craniata</taxon>
        <taxon>Vertebrata</taxon>
        <taxon>Euteleostomi</taxon>
        <taxon>Actinopterygii</taxon>
        <taxon>Neopterygii</taxon>
        <taxon>Teleostei</taxon>
        <taxon>Neoteleostei</taxon>
        <taxon>Acanthomorphata</taxon>
        <taxon>Gobiaria</taxon>
        <taxon>Gobiiformes</taxon>
        <taxon>Gobioidei</taxon>
        <taxon>Gobiidae</taxon>
        <taxon>Gobiinae</taxon>
        <taxon>Knipowitschia</taxon>
    </lineage>
</organism>
<accession>A0AAV2JM19</accession>
<dbReference type="EMBL" id="OZ035835">
    <property type="protein sequence ID" value="CAL1578669.1"/>
    <property type="molecule type" value="Genomic_DNA"/>
</dbReference>
<keyword evidence="2" id="KW-1185">Reference proteome</keyword>
<evidence type="ECO:0000313" key="1">
    <source>
        <dbReference type="EMBL" id="CAL1578669.1"/>
    </source>
</evidence>
<sequence length="1842" mass="196827">MVLSPVRLQPVYSLTPSRLCTLVPPPVTLLLLTPLSSVCTCVLSPPSAPVYSLPLCPCVTLSPVLHLCTLSRRLHLVYSLLRLHLGHVSPPNTSSPLHLCTLSSVCPVYSSPVCTCELSPAQCSCELLSPTCGTLIAPSSTVYSLTQSGTCVLSPPSALCTLHPPSAPVYSLSVAPVGNSSPPTASLLVLHLSTLSLPVCTCVHSSPRLAKPVYSLPVEHLSTLFPRLAPVYSLHLLSFRLHREVLLLSPVAPVYSLPLAPCTLSPPSAHVWYSSPSVSTSVLSPPDNLISSVCHLCTLLLRPAPLYLFPLCNLCNSLLPQSWQPVYSPPVCTCVLSPPSATCGRLYLLTPPPPSAPVYSPSSRAAPVLLSPPSAHLCTLLPWYSLSLLRLHCLTLSPPVCHLCTTSSPPSAPVYSLPPSHLFTPSPSAPVDSPFLLTPSLHRLHPVDDFSVRLHLVLSPTPRLHLCTLIPRLPLCTLSPSAPGTPPPTAPWTLSSLTPSLRRLAPVYSLLRLHLCTLSLPSATCVLSPARLNLCTLSPVCAPVNSRPYPSAPVDTLLLNTTLPPSAHCDVSPSVSTSVLSPPSAPVYLSSPRLHLLYISPPSGTCYSLLLLHLCTLSPVCTSDSLPRLHLCTLSPVCTCGTSPPFCTCGTHFLPDTSLLRLHPVYSLQPVCTCVTPLPPSAPVYSLPLSTCVHHSPSAPVYSPPPLHLWTSLSLTPSLLFLTPVYSRPPSLQPVYISPPTCTCVLHPRLQPVYFFPRSHLCDSLLRHAPPVYSLLRLHLCTLSPVAPVVLLTAPSAPVYLLPRLHLCTLSPVSTCGLSPSLTPLSSVAPGVTSPPSAPVYSLPRLQSWWYSPPPVLHACVLSPPSCTSSSLLPSVCTFGLSPPDTSDSIRLAPVVLSPPLPCLLSSPSCTLCNLSPVLHLCTLPPRQHRVLSPPSAPVDSLHLTTLSSSVCTGTLSSVLHLWYTPPPSAPVYLSHRQVHLDISSHRPATFCTSPLRLHLWTLSSWNTLISPSAPCTLLPPSAPCNSLLSVCTCGLSPPDYLSSSVCTMCTLSSVCTCLLTVPPSENLCTISPDLHLCTPPPSAPVQPEYVSPPSALVLTPPSAPVYSLPAVCNQSTLSPVGTVYSPPPYCSLWTCSPRLHLLLRLHRYLSAVWHLCTHLLRLLPEDSLLLTTSLLLCTCVLCSSVSSCVLSPPRLHLCTLTPVCTCYSPHPRLHRVYSLPPSATCGTRLPPCTPLSLRLHLCTLSPSAPVYSLPRLHLCTLSSRLCTHLYSLAPSALCTPRPRVCTLWTLSLRHLSPPSCTCVTLSSRLHLCPLCPRLHLVYSLPEPSSPVYSLPPRLHLCTHSSSATCGDSLPPDTSLPPTAPCDTLSSVCTCVLSPPSAPVVLSPPSAPVYSLPPSAPVYSLPPVLHLLLSPPSAPVVRTPPSAPVYSLLRLHLWTLSFLTSSLNSPFLCTLCTLSLRLHLVLLSPTSCTCVLLSPRSCTCVLSPPSCTCCTLSSTPPLHLWTPLLLTLSPSVCTCVNSRIPPSRTVYSLPPYQHLVHSPLRTCYSHPPRLQPVYSTSVCTVGLSLPYLTPSLLLLHLVYSLLQSAPVYSSPVCTCETTLPRLHLCTHLPAVCTCVHSPPSAPVARSPPDTSLLPSAACGLLPPLHLCTLTPVFTCVLHSPVCTCVLSPPLLPLLHLFTLIPSVCNLGLSPPDTSLLRLHLCTPPTSVLHLCTLSPPFCTCVLSLPRSASRCTLRPFCTRVLSPPSSPVDSLRLTPLSLASSASWYSLLRLHCVHLSPPVVCTMYSLPASCTCVLSPPSAPSVTLSSVLHLWTLLPLSSLHPSLLRLHRLTLSSRLHLW</sequence>
<dbReference type="Proteomes" id="UP001497482">
    <property type="component" value="Chromosome 13"/>
</dbReference>
<protein>
    <submittedName>
        <fullName evidence="1">Uncharacterized protein</fullName>
    </submittedName>
</protein>